<proteinExistence type="predicted"/>
<dbReference type="Proteomes" id="UP000183104">
    <property type="component" value="Unassembled WGS sequence"/>
</dbReference>
<dbReference type="GO" id="GO:0016226">
    <property type="term" value="P:iron-sulfur cluster assembly"/>
    <property type="evidence" value="ECO:0007669"/>
    <property type="project" value="TreeGrafter"/>
</dbReference>
<dbReference type="STRING" id="381306.AN478_01085"/>
<dbReference type="NCBIfam" id="TIGR03317">
    <property type="entry name" value="ygfZ_signature"/>
    <property type="match status" value="1"/>
</dbReference>
<gene>
    <name evidence="2" type="ORF">SAMN05661077_2451</name>
</gene>
<dbReference type="SUPFAM" id="SSF103025">
    <property type="entry name" value="Folate-binding domain"/>
    <property type="match status" value="1"/>
</dbReference>
<dbReference type="InterPro" id="IPR029043">
    <property type="entry name" value="GcvT/YgfZ_C"/>
</dbReference>
<dbReference type="InterPro" id="IPR017703">
    <property type="entry name" value="YgfZ/GCV_T_CS"/>
</dbReference>
<evidence type="ECO:0000313" key="2">
    <source>
        <dbReference type="EMBL" id="SCY55029.1"/>
    </source>
</evidence>
<name>A0A0P9CXU4_9GAMM</name>
<dbReference type="InterPro" id="IPR045179">
    <property type="entry name" value="YgfZ/GcvT"/>
</dbReference>
<dbReference type="PATRIC" id="fig|381306.5.peg.2570"/>
<sequence>MEARWRTALENQGAHWEGACIRDFGDPAGELGAVEAESAVVTPLDDRGLLTATGTEVLSFLQGQLTNDVHPAEHGTPVLAAHLSPKGRVLAGMLVFAFENGYALEFPNDVFDQLTKRLRMFVLRADVALHDARADWVRLGLSGAGAEQAGLAAVGAGQAVPDRVTRGETGTLVPLPGPIPAFLALVPPEHGPAALEAARAHARPVGRPAWELARIRAGVPDLGAAVSESFIPQEANLEPLGGISYTKGCYTGQEVVARTKHLGRLKRRLYRVAGDSGLEAGQAVYARGQDQAQGRIVQAAPRPGGGLEALAVLRIETVEAGAGLYAEGAEGGLEVLALPYAVAEEAG</sequence>
<keyword evidence="3" id="KW-1185">Reference proteome</keyword>
<keyword evidence="1" id="KW-0809">Transit peptide</keyword>
<reference evidence="3" key="1">
    <citation type="submission" date="2016-10" db="EMBL/GenBank/DDBJ databases">
        <authorList>
            <person name="Varghese N."/>
        </authorList>
    </citation>
    <scope>NUCLEOTIDE SEQUENCE [LARGE SCALE GENOMIC DNA]</scope>
    <source>
        <strain evidence="3">HL 19</strain>
    </source>
</reference>
<dbReference type="InterPro" id="IPR027266">
    <property type="entry name" value="TrmE/GcvT-like"/>
</dbReference>
<dbReference type="SUPFAM" id="SSF101790">
    <property type="entry name" value="Aminomethyltransferase beta-barrel domain"/>
    <property type="match status" value="1"/>
</dbReference>
<accession>A0A0P9CXU4</accession>
<dbReference type="Gene3D" id="3.30.1360.120">
    <property type="entry name" value="Probable tRNA modification gtpase trme, domain 1"/>
    <property type="match status" value="1"/>
</dbReference>
<dbReference type="PANTHER" id="PTHR22602">
    <property type="entry name" value="TRANSFERASE CAF17, MITOCHONDRIAL-RELATED"/>
    <property type="match status" value="1"/>
</dbReference>
<evidence type="ECO:0008006" key="4">
    <source>
        <dbReference type="Google" id="ProtNLM"/>
    </source>
</evidence>
<evidence type="ECO:0000256" key="1">
    <source>
        <dbReference type="ARBA" id="ARBA00022946"/>
    </source>
</evidence>
<evidence type="ECO:0000313" key="3">
    <source>
        <dbReference type="Proteomes" id="UP000183104"/>
    </source>
</evidence>
<dbReference type="RefSeq" id="WP_054964774.1">
    <property type="nucleotide sequence ID" value="NZ_FMUN01000007.1"/>
</dbReference>
<dbReference type="EMBL" id="FMUN01000007">
    <property type="protein sequence ID" value="SCY55029.1"/>
    <property type="molecule type" value="Genomic_DNA"/>
</dbReference>
<protein>
    <recommendedName>
        <fullName evidence="4">Aminomethyltransferase folate-binding domain-containing protein</fullName>
    </recommendedName>
</protein>
<dbReference type="AlphaFoldDB" id="A0A0P9CXU4"/>
<dbReference type="PANTHER" id="PTHR22602:SF0">
    <property type="entry name" value="TRANSFERASE CAF17, MITOCHONDRIAL-RELATED"/>
    <property type="match status" value="1"/>
</dbReference>
<dbReference type="OrthoDB" id="9796287at2"/>
<organism evidence="2 3">
    <name type="scientific">Thiohalorhabdus denitrificans</name>
    <dbReference type="NCBI Taxonomy" id="381306"/>
    <lineage>
        <taxon>Bacteria</taxon>
        <taxon>Pseudomonadati</taxon>
        <taxon>Pseudomonadota</taxon>
        <taxon>Gammaproteobacteria</taxon>
        <taxon>Thiohalorhabdales</taxon>
        <taxon>Thiohalorhabdaceae</taxon>
        <taxon>Thiohalorhabdus</taxon>
    </lineage>
</organism>